<dbReference type="EMBL" id="JABAYA010000149">
    <property type="protein sequence ID" value="KAF7723501.1"/>
    <property type="molecule type" value="Genomic_DNA"/>
</dbReference>
<accession>A0A8H7EN81</accession>
<evidence type="ECO:0000313" key="4">
    <source>
        <dbReference type="Proteomes" id="UP000605846"/>
    </source>
</evidence>
<evidence type="ECO:0000256" key="1">
    <source>
        <dbReference type="SAM" id="MobiDB-lite"/>
    </source>
</evidence>
<dbReference type="Pfam" id="PF15377">
    <property type="entry name" value="DUF4604"/>
    <property type="match status" value="1"/>
</dbReference>
<feature type="domain" description="DUF4604" evidence="2">
    <location>
        <begin position="13"/>
        <end position="154"/>
    </location>
</feature>
<protein>
    <recommendedName>
        <fullName evidence="2">DUF4604 domain-containing protein</fullName>
    </recommendedName>
</protein>
<comment type="caution">
    <text evidence="3">The sequence shown here is derived from an EMBL/GenBank/DDBJ whole genome shotgun (WGS) entry which is preliminary data.</text>
</comment>
<dbReference type="OrthoDB" id="2553298at2759"/>
<feature type="region of interest" description="Disordered" evidence="1">
    <location>
        <begin position="65"/>
        <end position="155"/>
    </location>
</feature>
<feature type="compositionally biased region" description="Basic and acidic residues" evidence="1">
    <location>
        <begin position="65"/>
        <end position="74"/>
    </location>
</feature>
<sequence>MPPKELTPHQISKGISYVHKEAPFLAKLKGKQEEKKKAAQKFYNYVDGQLDDDYDELEGAQVVTLDEHGKEIHANADGGEEEDKTDPDQEGKEKEEEEKEDDRPAMDENGRLLFRARKKKTTTESSKRKDREEDGSDKKKSKKKKKAAVTSLSFE</sequence>
<dbReference type="AlphaFoldDB" id="A0A8H7EN81"/>
<proteinExistence type="predicted"/>
<name>A0A8H7EN81_9FUNG</name>
<feature type="compositionally biased region" description="Basic and acidic residues" evidence="1">
    <location>
        <begin position="101"/>
        <end position="110"/>
    </location>
</feature>
<feature type="compositionally biased region" description="Basic and acidic residues" evidence="1">
    <location>
        <begin position="121"/>
        <end position="138"/>
    </location>
</feature>
<evidence type="ECO:0000313" key="3">
    <source>
        <dbReference type="EMBL" id="KAF7723501.1"/>
    </source>
</evidence>
<evidence type="ECO:0000259" key="2">
    <source>
        <dbReference type="Pfam" id="PF15377"/>
    </source>
</evidence>
<dbReference type="InterPro" id="IPR027911">
    <property type="entry name" value="DUF4604"/>
</dbReference>
<organism evidence="3 4">
    <name type="scientific">Apophysomyces ossiformis</name>
    <dbReference type="NCBI Taxonomy" id="679940"/>
    <lineage>
        <taxon>Eukaryota</taxon>
        <taxon>Fungi</taxon>
        <taxon>Fungi incertae sedis</taxon>
        <taxon>Mucoromycota</taxon>
        <taxon>Mucoromycotina</taxon>
        <taxon>Mucoromycetes</taxon>
        <taxon>Mucorales</taxon>
        <taxon>Mucorineae</taxon>
        <taxon>Mucoraceae</taxon>
        <taxon>Apophysomyces</taxon>
    </lineage>
</organism>
<dbReference type="Proteomes" id="UP000605846">
    <property type="component" value="Unassembled WGS sequence"/>
</dbReference>
<keyword evidence="4" id="KW-1185">Reference proteome</keyword>
<gene>
    <name evidence="3" type="ORF">EC973_001876</name>
</gene>
<reference evidence="3" key="1">
    <citation type="submission" date="2020-01" db="EMBL/GenBank/DDBJ databases">
        <title>Genome Sequencing of Three Apophysomyces-Like Fungal Strains Confirms a Novel Fungal Genus in the Mucoromycota with divergent Burkholderia-like Endosymbiotic Bacteria.</title>
        <authorList>
            <person name="Stajich J.E."/>
            <person name="Macias A.M."/>
            <person name="Carter-House D."/>
            <person name="Lovett B."/>
            <person name="Kasson L.R."/>
            <person name="Berry K."/>
            <person name="Grigoriev I."/>
            <person name="Chang Y."/>
            <person name="Spatafora J."/>
            <person name="Kasson M.T."/>
        </authorList>
    </citation>
    <scope>NUCLEOTIDE SEQUENCE</scope>
    <source>
        <strain evidence="3">NRRL A-21654</strain>
    </source>
</reference>